<dbReference type="EMBL" id="MN148452">
    <property type="protein sequence ID" value="UEP15876.1"/>
    <property type="molecule type" value="Genomic_DNA"/>
</dbReference>
<keyword evidence="1" id="KW-1133">Transmembrane helix</keyword>
<gene>
    <name evidence="2" type="primary">ATP8</name>
</gene>
<protein>
    <submittedName>
        <fullName evidence="2">ATP synthase F0 subunit 8</fullName>
    </submittedName>
</protein>
<geneLocation type="mitochondrion" evidence="2"/>
<accession>A0A8K1RP66</accession>
<dbReference type="AlphaFoldDB" id="A0A8K1RP66"/>
<evidence type="ECO:0000256" key="1">
    <source>
        <dbReference type="SAM" id="Phobius"/>
    </source>
</evidence>
<keyword evidence="1" id="KW-0812">Transmembrane</keyword>
<name>A0A8K1RP66_9NEOP</name>
<keyword evidence="1" id="KW-0472">Membrane</keyword>
<proteinExistence type="predicted"/>
<organism evidence="2">
    <name type="scientific">Thrips setosus</name>
    <dbReference type="NCBI Taxonomy" id="163897"/>
    <lineage>
        <taxon>Eukaryota</taxon>
        <taxon>Metazoa</taxon>
        <taxon>Ecdysozoa</taxon>
        <taxon>Arthropoda</taxon>
        <taxon>Hexapoda</taxon>
        <taxon>Insecta</taxon>
        <taxon>Pterygota</taxon>
        <taxon>Neoptera</taxon>
        <taxon>Paraneoptera</taxon>
        <taxon>Thysanoptera</taxon>
        <taxon>Terebrantia</taxon>
        <taxon>Thripoidea</taxon>
        <taxon>Thripidae</taxon>
        <taxon>Thrips</taxon>
    </lineage>
</organism>
<sequence length="56" mass="6646">MPQILPMSIYLVLIILIVSVIFLISLNETKWKNSKKWQKKSFKKKVNTFFLSLFIS</sequence>
<keyword evidence="2" id="KW-0496">Mitochondrion</keyword>
<feature type="transmembrane region" description="Helical" evidence="1">
    <location>
        <begin position="6"/>
        <end position="26"/>
    </location>
</feature>
<evidence type="ECO:0000313" key="2">
    <source>
        <dbReference type="EMBL" id="UEP15876.1"/>
    </source>
</evidence>
<reference evidence="2" key="1">
    <citation type="submission" date="2019-07" db="EMBL/GenBank/DDBJ databases">
        <title>The complete mitochondrial genome of Thrips setosus.</title>
        <authorList>
            <person name="Park J."/>
            <person name="Park J."/>
            <person name="Xi H."/>
            <person name="Lee G.-S."/>
            <person name="Seo B.Y."/>
        </authorList>
    </citation>
    <scope>NUCLEOTIDE SEQUENCE</scope>
</reference>